<dbReference type="Proteomes" id="UP000001542">
    <property type="component" value="Unassembled WGS sequence"/>
</dbReference>
<evidence type="ECO:0000256" key="1">
    <source>
        <dbReference type="SAM" id="Phobius"/>
    </source>
</evidence>
<keyword evidence="1" id="KW-1133">Transmembrane helix</keyword>
<dbReference type="VEuPathDB" id="TrichDB:TVAGG3_0260870"/>
<evidence type="ECO:0000313" key="3">
    <source>
        <dbReference type="Proteomes" id="UP000001542"/>
    </source>
</evidence>
<sequence length="436" mass="52110">MILGVKSKDEEEDEDFIENITRDNFLEKNMQLISEFVDNPPKSTYAFVTIYSNDIPRHFGYLQMLVVLGYSLKVFNPTIDRVVICHEAFRRDAAVVKILNKAWTHVLYRSPIIWPDEFDRDQVINKKWFKFHAWTLLQYKKVMLIGADTMLLTDPSPLFRWQTPSSSYYFSDFKLKDEGPMINPDFMLIEPNLDDFCQLLEQTLPYVLNPTKDQQIYGRDESAPINIVFRSRISLFPITYNHENGGYKHTICGNPLTDKFHELRCAFIHFTGEGKPWKRWSLYAAIWTCFARIFNERLDLPFKNKEKNEKVSESVYKLFFLQADQTKKYFQVEEDEYDEDNEIGDDYYPEPIRSGARRNFTMLFLLLFASLLIAKKIIYMQHHFAELLMRLKDNVNQFMRIEFNQYYNQELTENKEQKYAEKKRKARKRKIYYENA</sequence>
<gene>
    <name evidence="2" type="ORF">TVAG_351380</name>
</gene>
<dbReference type="GO" id="GO:0016757">
    <property type="term" value="F:glycosyltransferase activity"/>
    <property type="evidence" value="ECO:0000318"/>
    <property type="project" value="GO_Central"/>
</dbReference>
<protein>
    <submittedName>
        <fullName evidence="2">Glycosyl transferase family 8 protein</fullName>
    </submittedName>
</protein>
<keyword evidence="1" id="KW-0812">Transmembrane</keyword>
<accession>A2DZM2</accession>
<dbReference type="KEGG" id="tva:4772078"/>
<keyword evidence="1" id="KW-0472">Membrane</keyword>
<proteinExistence type="predicted"/>
<reference evidence="2" key="2">
    <citation type="journal article" date="2007" name="Science">
        <title>Draft genome sequence of the sexually transmitted pathogen Trichomonas vaginalis.</title>
        <authorList>
            <person name="Carlton J.M."/>
            <person name="Hirt R.P."/>
            <person name="Silva J.C."/>
            <person name="Delcher A.L."/>
            <person name="Schatz M."/>
            <person name="Zhao Q."/>
            <person name="Wortman J.R."/>
            <person name="Bidwell S.L."/>
            <person name="Alsmark U.C.M."/>
            <person name="Besteiro S."/>
            <person name="Sicheritz-Ponten T."/>
            <person name="Noel C.J."/>
            <person name="Dacks J.B."/>
            <person name="Foster P.G."/>
            <person name="Simillion C."/>
            <person name="Van de Peer Y."/>
            <person name="Miranda-Saavedra D."/>
            <person name="Barton G.J."/>
            <person name="Westrop G.D."/>
            <person name="Mueller S."/>
            <person name="Dessi D."/>
            <person name="Fiori P.L."/>
            <person name="Ren Q."/>
            <person name="Paulsen I."/>
            <person name="Zhang H."/>
            <person name="Bastida-Corcuera F.D."/>
            <person name="Simoes-Barbosa A."/>
            <person name="Brown M.T."/>
            <person name="Hayes R.D."/>
            <person name="Mukherjee M."/>
            <person name="Okumura C.Y."/>
            <person name="Schneider R."/>
            <person name="Smith A.J."/>
            <person name="Vanacova S."/>
            <person name="Villalvazo M."/>
            <person name="Haas B.J."/>
            <person name="Pertea M."/>
            <person name="Feldblyum T.V."/>
            <person name="Utterback T.R."/>
            <person name="Shu C.L."/>
            <person name="Osoegawa K."/>
            <person name="de Jong P.J."/>
            <person name="Hrdy I."/>
            <person name="Horvathova L."/>
            <person name="Zubacova Z."/>
            <person name="Dolezal P."/>
            <person name="Malik S.B."/>
            <person name="Logsdon J.M. Jr."/>
            <person name="Henze K."/>
            <person name="Gupta A."/>
            <person name="Wang C.C."/>
            <person name="Dunne R.L."/>
            <person name="Upcroft J.A."/>
            <person name="Upcroft P."/>
            <person name="White O."/>
            <person name="Salzberg S.L."/>
            <person name="Tang P."/>
            <person name="Chiu C.-H."/>
            <person name="Lee Y.-S."/>
            <person name="Embley T.M."/>
            <person name="Coombs G.H."/>
            <person name="Mottram J.C."/>
            <person name="Tachezy J."/>
            <person name="Fraser-Liggett C.M."/>
            <person name="Johnson P.J."/>
        </authorList>
    </citation>
    <scope>NUCLEOTIDE SEQUENCE [LARGE SCALE GENOMIC DNA]</scope>
    <source>
        <strain evidence="2">G3</strain>
    </source>
</reference>
<dbReference type="InterPro" id="IPR002495">
    <property type="entry name" value="Glyco_trans_8"/>
</dbReference>
<dbReference type="Gene3D" id="3.90.550.10">
    <property type="entry name" value="Spore Coat Polysaccharide Biosynthesis Protein SpsA, Chain A"/>
    <property type="match status" value="1"/>
</dbReference>
<dbReference type="PANTHER" id="PTHR11183">
    <property type="entry name" value="GLYCOGENIN SUBFAMILY MEMBER"/>
    <property type="match status" value="1"/>
</dbReference>
<keyword evidence="2" id="KW-0808">Transferase</keyword>
<dbReference type="SMR" id="A2DZM2"/>
<feature type="transmembrane region" description="Helical" evidence="1">
    <location>
        <begin position="360"/>
        <end position="379"/>
    </location>
</feature>
<organism evidence="2 3">
    <name type="scientific">Trichomonas vaginalis (strain ATCC PRA-98 / G3)</name>
    <dbReference type="NCBI Taxonomy" id="412133"/>
    <lineage>
        <taxon>Eukaryota</taxon>
        <taxon>Metamonada</taxon>
        <taxon>Parabasalia</taxon>
        <taxon>Trichomonadida</taxon>
        <taxon>Trichomonadidae</taxon>
        <taxon>Trichomonas</taxon>
    </lineage>
</organism>
<dbReference type="SUPFAM" id="SSF53448">
    <property type="entry name" value="Nucleotide-diphospho-sugar transferases"/>
    <property type="match status" value="1"/>
</dbReference>
<dbReference type="EMBL" id="DS113275">
    <property type="protein sequence ID" value="EAY14090.1"/>
    <property type="molecule type" value="Genomic_DNA"/>
</dbReference>
<dbReference type="RefSeq" id="XP_001326313.1">
    <property type="nucleotide sequence ID" value="XM_001326278.1"/>
</dbReference>
<evidence type="ECO:0000313" key="2">
    <source>
        <dbReference type="EMBL" id="EAY14090.1"/>
    </source>
</evidence>
<name>A2DZM2_TRIV3</name>
<dbReference type="InParanoid" id="A2DZM2"/>
<dbReference type="Pfam" id="PF01501">
    <property type="entry name" value="Glyco_transf_8"/>
    <property type="match status" value="1"/>
</dbReference>
<keyword evidence="3" id="KW-1185">Reference proteome</keyword>
<dbReference type="InterPro" id="IPR050587">
    <property type="entry name" value="GNT1/Glycosyltrans_8"/>
</dbReference>
<dbReference type="InterPro" id="IPR029044">
    <property type="entry name" value="Nucleotide-diphossugar_trans"/>
</dbReference>
<dbReference type="VEuPathDB" id="TrichDB:TVAG_351380"/>
<dbReference type="AlphaFoldDB" id="A2DZM2"/>
<reference evidence="2" key="1">
    <citation type="submission" date="2006-10" db="EMBL/GenBank/DDBJ databases">
        <authorList>
            <person name="Amadeo P."/>
            <person name="Zhao Q."/>
            <person name="Wortman J."/>
            <person name="Fraser-Liggett C."/>
            <person name="Carlton J."/>
        </authorList>
    </citation>
    <scope>NUCLEOTIDE SEQUENCE</scope>
    <source>
        <strain evidence="2">G3</strain>
    </source>
</reference>
<dbReference type="OrthoDB" id="2014201at2759"/>